<evidence type="ECO:0000256" key="9">
    <source>
        <dbReference type="ARBA" id="ARBA00023237"/>
    </source>
</evidence>
<evidence type="ECO:0000313" key="15">
    <source>
        <dbReference type="Proteomes" id="UP000011717"/>
    </source>
</evidence>
<comment type="caution">
    <text evidence="14">The sequence shown here is derived from an EMBL/GenBank/DDBJ whole genome shotgun (WGS) entry which is preliminary data.</text>
</comment>
<dbReference type="GO" id="GO:0009279">
    <property type="term" value="C:cell outer membrane"/>
    <property type="evidence" value="ECO:0007669"/>
    <property type="project" value="UniProtKB-SubCell"/>
</dbReference>
<keyword evidence="3 10" id="KW-1134">Transmembrane beta strand</keyword>
<evidence type="ECO:0000256" key="10">
    <source>
        <dbReference type="PROSITE-ProRule" id="PRU01360"/>
    </source>
</evidence>
<keyword evidence="2 10" id="KW-0813">Transport</keyword>
<keyword evidence="7 10" id="KW-0472">Membrane</keyword>
<dbReference type="Gene3D" id="2.40.170.20">
    <property type="entry name" value="TonB-dependent receptor, beta-barrel domain"/>
    <property type="match status" value="1"/>
</dbReference>
<evidence type="ECO:0000256" key="6">
    <source>
        <dbReference type="ARBA" id="ARBA00023077"/>
    </source>
</evidence>
<dbReference type="EMBL" id="AMRV01000002">
    <property type="protein sequence ID" value="EMD83791.1"/>
    <property type="molecule type" value="Genomic_DNA"/>
</dbReference>
<dbReference type="PROSITE" id="PS52016">
    <property type="entry name" value="TONB_DEPENDENT_REC_3"/>
    <property type="match status" value="1"/>
</dbReference>
<protein>
    <submittedName>
        <fullName evidence="14">TonB-dependent receptor</fullName>
    </submittedName>
</protein>
<dbReference type="SUPFAM" id="SSF56935">
    <property type="entry name" value="Porins"/>
    <property type="match status" value="1"/>
</dbReference>
<keyword evidence="8 14" id="KW-0675">Receptor</keyword>
<dbReference type="InterPro" id="IPR012910">
    <property type="entry name" value="Plug_dom"/>
</dbReference>
<name>M2TPV6_9SPHN</name>
<sequence>MAQSGPDPIVITAEGLPETSGSAAYGAVSIGRERILQTPGTRFEYLLGDVAGLQQFRRSDSRSANPTAQGLNARSLGGNASTRTLVLLDGVPITDPFFGYVPFSQLVPDTLQEVRVTRGGGSGAFGAGALAGTVELESAPPGALPPLSARAAYGSRDSRQAAAVLSGKLGSGAASAFASYDGGDGFFTAPADQRGPADVPAAYESVAAGIRGGAPLGASSALSVSARLFRDDRTLRFGGADSRSEGEDVSLRVTRQAPWAVDALAYVQRRGFSNRVISSSNFNLVLDQRSTPSTGYGGKIEIRPPVGPAAVLRLGADIRGASGELYEDAYSAATGARTEARNGGGRNLSGGLFAEGDLTAGDVTLTAGLRGDLWRIKNGFYTARSPQGVTVEDARYPDRSGEELTARAGIRWAPNPALALRAAAYTGYRLPTLNELYRPFVVFPVVTQANADLDTERLRGGEVGLDAAPLPGVRLTATVFWNELRDAIANVTVAENLRQRRNVDAIEAKGAELGLSAEVGVFDLRASYAYSDARVRGTGAAAALDGFRPSQSPAHSLSATLGAEPRQGARLSATLRHVGAQFEDDRQENRLPPATTVDLFAAWPLGQGVSLVGRAENLLDETIITRDTGEAIDLGTPRTLWLGLRYSG</sequence>
<dbReference type="Pfam" id="PF07715">
    <property type="entry name" value="Plug"/>
    <property type="match status" value="1"/>
</dbReference>
<evidence type="ECO:0000256" key="1">
    <source>
        <dbReference type="ARBA" id="ARBA00004571"/>
    </source>
</evidence>
<keyword evidence="6 11" id="KW-0798">TonB box</keyword>
<evidence type="ECO:0000313" key="14">
    <source>
        <dbReference type="EMBL" id="EMD83791.1"/>
    </source>
</evidence>
<dbReference type="GO" id="GO:0015344">
    <property type="term" value="F:siderophore uptake transmembrane transporter activity"/>
    <property type="evidence" value="ECO:0007669"/>
    <property type="project" value="TreeGrafter"/>
</dbReference>
<evidence type="ECO:0000256" key="7">
    <source>
        <dbReference type="ARBA" id="ARBA00023136"/>
    </source>
</evidence>
<evidence type="ECO:0000256" key="2">
    <source>
        <dbReference type="ARBA" id="ARBA00022448"/>
    </source>
</evidence>
<evidence type="ECO:0000256" key="11">
    <source>
        <dbReference type="RuleBase" id="RU003357"/>
    </source>
</evidence>
<feature type="domain" description="TonB-dependent receptor plug" evidence="13">
    <location>
        <begin position="29"/>
        <end position="133"/>
    </location>
</feature>
<dbReference type="InterPro" id="IPR039426">
    <property type="entry name" value="TonB-dep_rcpt-like"/>
</dbReference>
<dbReference type="Proteomes" id="UP000011717">
    <property type="component" value="Unassembled WGS sequence"/>
</dbReference>
<evidence type="ECO:0000256" key="4">
    <source>
        <dbReference type="ARBA" id="ARBA00022692"/>
    </source>
</evidence>
<gene>
    <name evidence="14" type="ORF">C725_0763</name>
</gene>
<dbReference type="Gene3D" id="2.170.130.10">
    <property type="entry name" value="TonB-dependent receptor, plug domain"/>
    <property type="match status" value="1"/>
</dbReference>
<dbReference type="InterPro" id="IPR037066">
    <property type="entry name" value="Plug_dom_sf"/>
</dbReference>
<accession>M2TPV6</accession>
<keyword evidence="5" id="KW-0732">Signal</keyword>
<evidence type="ECO:0000256" key="8">
    <source>
        <dbReference type="ARBA" id="ARBA00023170"/>
    </source>
</evidence>
<comment type="similarity">
    <text evidence="10 11">Belongs to the TonB-dependent receptor family.</text>
</comment>
<reference evidence="14 15" key="1">
    <citation type="journal article" date="2013" name="Genome Announc.">
        <title>Draft Genome Sequence of Strain JLT2015T, Belonging to the Family Sphingomonadaceae of the Alphaproteobacteria.</title>
        <authorList>
            <person name="Tang K."/>
            <person name="Liu K."/>
            <person name="Li S."/>
            <person name="Jiao N."/>
        </authorList>
    </citation>
    <scope>NUCLEOTIDE SEQUENCE [LARGE SCALE GENOMIC DNA]</scope>
    <source>
        <strain evidence="14 15">JLT2015</strain>
    </source>
</reference>
<evidence type="ECO:0000259" key="12">
    <source>
        <dbReference type="Pfam" id="PF00593"/>
    </source>
</evidence>
<dbReference type="AlphaFoldDB" id="M2TPV6"/>
<organism evidence="14 15">
    <name type="scientific">Pacificimonas flava</name>
    <dbReference type="NCBI Taxonomy" id="1234595"/>
    <lineage>
        <taxon>Bacteria</taxon>
        <taxon>Pseudomonadati</taxon>
        <taxon>Pseudomonadota</taxon>
        <taxon>Alphaproteobacteria</taxon>
        <taxon>Sphingomonadales</taxon>
        <taxon>Sphingosinicellaceae</taxon>
        <taxon>Pacificimonas</taxon>
    </lineage>
</organism>
<proteinExistence type="inferred from homology"/>
<evidence type="ECO:0000256" key="5">
    <source>
        <dbReference type="ARBA" id="ARBA00022729"/>
    </source>
</evidence>
<keyword evidence="9 10" id="KW-0998">Cell outer membrane</keyword>
<evidence type="ECO:0000256" key="3">
    <source>
        <dbReference type="ARBA" id="ARBA00022452"/>
    </source>
</evidence>
<dbReference type="PATRIC" id="fig|1234595.3.peg.762"/>
<dbReference type="PANTHER" id="PTHR30069:SF29">
    <property type="entry name" value="HEMOGLOBIN AND HEMOGLOBIN-HAPTOGLOBIN-BINDING PROTEIN 1-RELATED"/>
    <property type="match status" value="1"/>
</dbReference>
<keyword evidence="15" id="KW-1185">Reference proteome</keyword>
<dbReference type="Pfam" id="PF00593">
    <property type="entry name" value="TonB_dep_Rec_b-barrel"/>
    <property type="match status" value="1"/>
</dbReference>
<dbReference type="GO" id="GO:0044718">
    <property type="term" value="P:siderophore transmembrane transport"/>
    <property type="evidence" value="ECO:0007669"/>
    <property type="project" value="TreeGrafter"/>
</dbReference>
<dbReference type="InterPro" id="IPR036942">
    <property type="entry name" value="Beta-barrel_TonB_sf"/>
</dbReference>
<comment type="subcellular location">
    <subcellularLocation>
        <location evidence="1 10">Cell outer membrane</location>
        <topology evidence="1 10">Multi-pass membrane protein</topology>
    </subcellularLocation>
</comment>
<keyword evidence="4 10" id="KW-0812">Transmembrane</keyword>
<dbReference type="InterPro" id="IPR000531">
    <property type="entry name" value="Beta-barrel_TonB"/>
</dbReference>
<dbReference type="PANTHER" id="PTHR30069">
    <property type="entry name" value="TONB-DEPENDENT OUTER MEMBRANE RECEPTOR"/>
    <property type="match status" value="1"/>
</dbReference>
<feature type="domain" description="TonB-dependent receptor-like beta-barrel" evidence="12">
    <location>
        <begin position="206"/>
        <end position="618"/>
    </location>
</feature>
<evidence type="ECO:0000259" key="13">
    <source>
        <dbReference type="Pfam" id="PF07715"/>
    </source>
</evidence>